<evidence type="ECO:0000256" key="2">
    <source>
        <dbReference type="SAM" id="MobiDB-lite"/>
    </source>
</evidence>
<dbReference type="Proteomes" id="UP001209878">
    <property type="component" value="Unassembled WGS sequence"/>
</dbReference>
<reference evidence="3" key="1">
    <citation type="journal article" date="2023" name="Mol. Biol. Evol.">
        <title>Third-Generation Sequencing Reveals the Adaptive Role of the Epigenome in Three Deep-Sea Polychaetes.</title>
        <authorList>
            <person name="Perez M."/>
            <person name="Aroh O."/>
            <person name="Sun Y."/>
            <person name="Lan Y."/>
            <person name="Juniper S.K."/>
            <person name="Young C.R."/>
            <person name="Angers B."/>
            <person name="Qian P.Y."/>
        </authorList>
    </citation>
    <scope>NUCLEOTIDE SEQUENCE</scope>
    <source>
        <strain evidence="3">R07B-5</strain>
    </source>
</reference>
<comment type="caution">
    <text evidence="3">The sequence shown here is derived from an EMBL/GenBank/DDBJ whole genome shotgun (WGS) entry which is preliminary data.</text>
</comment>
<dbReference type="PANTHER" id="PTHR23313">
    <property type="entry name" value="TSEC1-RELATED"/>
    <property type="match status" value="1"/>
</dbReference>
<feature type="compositionally biased region" description="Polar residues" evidence="2">
    <location>
        <begin position="92"/>
        <end position="106"/>
    </location>
</feature>
<feature type="region of interest" description="Disordered" evidence="2">
    <location>
        <begin position="74"/>
        <end position="133"/>
    </location>
</feature>
<sequence length="393" mass="44635">MADKAANVRPHSSQRSKTKSVNMVKPADSLQSREAEYQRLNDELEAKTAKLVSEAEEMLKLDFDAVQKSSLLDNVQTDSSLEEDSAHRETGQSKCARSSTRSTPLPQSGRHATAGDRKPNSSRLSSRNKTKLTRNGTVSDVALVTEEKMAIRDFSLEKTISTLEGKIAREGMESHAAVDMADIIPATACEMGTEAQIRFLKAKLRVMQEELTRVSQDSFQKEQEQLAMKSNMKRLEEENSRHLKTINSLKVQMKKHERMSGESRNKTVDLETELSQLKKEMNTISQTHQKAASTKSITEVRLNRAIEEVEKYKKEVSSYKASLQDASLIGEKRVEYLTSENKRLENQKKELMVAFKKQMKLIDLYKRQRLHVEAAKMLSFAEEEFLCALEWGK</sequence>
<feature type="coiled-coil region" evidence="1">
    <location>
        <begin position="197"/>
        <end position="361"/>
    </location>
</feature>
<dbReference type="PANTHER" id="PTHR23313:SF0">
    <property type="entry name" value="TESTIS-EXPRESSED PROTEIN 9"/>
    <property type="match status" value="1"/>
</dbReference>
<feature type="region of interest" description="Disordered" evidence="2">
    <location>
        <begin position="1"/>
        <end position="34"/>
    </location>
</feature>
<proteinExistence type="predicted"/>
<protein>
    <recommendedName>
        <fullName evidence="5">Testis expressed 9</fullName>
    </recommendedName>
</protein>
<organism evidence="3 4">
    <name type="scientific">Ridgeia piscesae</name>
    <name type="common">Tubeworm</name>
    <dbReference type="NCBI Taxonomy" id="27915"/>
    <lineage>
        <taxon>Eukaryota</taxon>
        <taxon>Metazoa</taxon>
        <taxon>Spiralia</taxon>
        <taxon>Lophotrochozoa</taxon>
        <taxon>Annelida</taxon>
        <taxon>Polychaeta</taxon>
        <taxon>Sedentaria</taxon>
        <taxon>Canalipalpata</taxon>
        <taxon>Sabellida</taxon>
        <taxon>Siboglinidae</taxon>
        <taxon>Ridgeia</taxon>
    </lineage>
</organism>
<accession>A0AAD9KJ14</accession>
<dbReference type="AlphaFoldDB" id="A0AAD9KJ14"/>
<evidence type="ECO:0000313" key="4">
    <source>
        <dbReference type="Proteomes" id="UP001209878"/>
    </source>
</evidence>
<evidence type="ECO:0000256" key="1">
    <source>
        <dbReference type="SAM" id="Coils"/>
    </source>
</evidence>
<evidence type="ECO:0008006" key="5">
    <source>
        <dbReference type="Google" id="ProtNLM"/>
    </source>
</evidence>
<keyword evidence="1" id="KW-0175">Coiled coil</keyword>
<keyword evidence="4" id="KW-1185">Reference proteome</keyword>
<name>A0AAD9KJ14_RIDPI</name>
<gene>
    <name evidence="3" type="ORF">NP493_973g00030</name>
</gene>
<dbReference type="EMBL" id="JAODUO010000974">
    <property type="protein sequence ID" value="KAK2172291.1"/>
    <property type="molecule type" value="Genomic_DNA"/>
</dbReference>
<evidence type="ECO:0000313" key="3">
    <source>
        <dbReference type="EMBL" id="KAK2172291.1"/>
    </source>
</evidence>